<dbReference type="AlphaFoldDB" id="A0A4R5AMX1"/>
<dbReference type="Pfam" id="PF00378">
    <property type="entry name" value="ECH_1"/>
    <property type="match status" value="1"/>
</dbReference>
<dbReference type="PANTHER" id="PTHR11941:SF169">
    <property type="entry name" value="(7AS)-7A-METHYL-1,5-DIOXO-2,3,5,6,7,7A-HEXAHYDRO-1H-INDENE-CARBOXYL-COA HYDROLASE"/>
    <property type="match status" value="1"/>
</dbReference>
<evidence type="ECO:0000313" key="7">
    <source>
        <dbReference type="Proteomes" id="UP000294513"/>
    </source>
</evidence>
<dbReference type="InterPro" id="IPR001753">
    <property type="entry name" value="Enoyl-CoA_hydra/iso"/>
</dbReference>
<dbReference type="GO" id="GO:0006635">
    <property type="term" value="P:fatty acid beta-oxidation"/>
    <property type="evidence" value="ECO:0007669"/>
    <property type="project" value="TreeGrafter"/>
</dbReference>
<dbReference type="PANTHER" id="PTHR11941">
    <property type="entry name" value="ENOYL-COA HYDRATASE-RELATED"/>
    <property type="match status" value="1"/>
</dbReference>
<dbReference type="CDD" id="cd06558">
    <property type="entry name" value="crotonase-like"/>
    <property type="match status" value="1"/>
</dbReference>
<evidence type="ECO:0000313" key="6">
    <source>
        <dbReference type="EMBL" id="TDD74003.1"/>
    </source>
</evidence>
<dbReference type="Gene3D" id="1.10.12.10">
    <property type="entry name" value="Lyase 2-enoyl-coa Hydratase, Chain A, domain 2"/>
    <property type="match status" value="1"/>
</dbReference>
<evidence type="ECO:0000256" key="3">
    <source>
        <dbReference type="ARBA" id="ARBA00023239"/>
    </source>
</evidence>
<evidence type="ECO:0000256" key="4">
    <source>
        <dbReference type="RuleBase" id="RU003707"/>
    </source>
</evidence>
<keyword evidence="2" id="KW-0443">Lipid metabolism</keyword>
<dbReference type="InterPro" id="IPR014748">
    <property type="entry name" value="Enoyl-CoA_hydra_C"/>
</dbReference>
<organism evidence="6 7">
    <name type="scientific">Actinomadura rubrisoli</name>
    <dbReference type="NCBI Taxonomy" id="2530368"/>
    <lineage>
        <taxon>Bacteria</taxon>
        <taxon>Bacillati</taxon>
        <taxon>Actinomycetota</taxon>
        <taxon>Actinomycetes</taxon>
        <taxon>Streptosporangiales</taxon>
        <taxon>Thermomonosporaceae</taxon>
        <taxon>Actinomadura</taxon>
    </lineage>
</organism>
<proteinExistence type="inferred from homology"/>
<keyword evidence="7" id="KW-1185">Reference proteome</keyword>
<feature type="region of interest" description="Disordered" evidence="5">
    <location>
        <begin position="1"/>
        <end position="21"/>
    </location>
</feature>
<dbReference type="RefSeq" id="WP_131900313.1">
    <property type="nucleotide sequence ID" value="NZ_SMKU01000243.1"/>
</dbReference>
<feature type="compositionally biased region" description="Pro residues" evidence="5">
    <location>
        <begin position="9"/>
        <end position="19"/>
    </location>
</feature>
<dbReference type="InterPro" id="IPR018376">
    <property type="entry name" value="Enoyl-CoA_hyd/isom_CS"/>
</dbReference>
<dbReference type="OrthoDB" id="4284283at2"/>
<dbReference type="Gene3D" id="3.90.226.10">
    <property type="entry name" value="2-enoyl-CoA Hydratase, Chain A, domain 1"/>
    <property type="match status" value="1"/>
</dbReference>
<keyword evidence="3" id="KW-0456">Lyase</keyword>
<evidence type="ECO:0000256" key="5">
    <source>
        <dbReference type="SAM" id="MobiDB-lite"/>
    </source>
</evidence>
<dbReference type="Proteomes" id="UP000294513">
    <property type="component" value="Unassembled WGS sequence"/>
</dbReference>
<reference evidence="6 7" key="1">
    <citation type="submission" date="2019-03" db="EMBL/GenBank/DDBJ databases">
        <title>Draft genome sequences of novel Actinobacteria.</title>
        <authorList>
            <person name="Sahin N."/>
            <person name="Ay H."/>
            <person name="Saygin H."/>
        </authorList>
    </citation>
    <scope>NUCLEOTIDE SEQUENCE [LARGE SCALE GENOMIC DNA]</scope>
    <source>
        <strain evidence="6 7">H3C3</strain>
    </source>
</reference>
<gene>
    <name evidence="6" type="ORF">E1298_33095</name>
</gene>
<sequence length="273" mass="28423">MTEALPPEGGRPPTPPDAASPPVLLTEEDGAVLVITINRPQARNAITGEVARGIAAALDELDSRKDLSIGVLTGAGGTFCAGMDLKGFLTGDNPVVEGRGFAGIVERPSSKPLIAAIEGYALAGGCEVALACDMIVASRDAQFGLPEPKRGLVAAGGGLLRLPRRIPFHIAMEIALTGDKYPAERMAELGFVNRLAEPGGALAAAKELALKVAENAPLALAATKKVIVESAEWTAEEAWKKQGEITLPVFTSKDAQEGPAAFAEKRKPNWKGE</sequence>
<protein>
    <submittedName>
        <fullName evidence="6">Crotonase/enoyl-CoA hydratase family protein</fullName>
    </submittedName>
</protein>
<dbReference type="PROSITE" id="PS00166">
    <property type="entry name" value="ENOYL_COA_HYDRATASE"/>
    <property type="match status" value="1"/>
</dbReference>
<accession>A0A4R5AMX1</accession>
<name>A0A4R5AMX1_9ACTN</name>
<comment type="similarity">
    <text evidence="1 4">Belongs to the enoyl-CoA hydratase/isomerase family.</text>
</comment>
<comment type="caution">
    <text evidence="6">The sequence shown here is derived from an EMBL/GenBank/DDBJ whole genome shotgun (WGS) entry which is preliminary data.</text>
</comment>
<dbReference type="EMBL" id="SMKU01000243">
    <property type="protein sequence ID" value="TDD74003.1"/>
    <property type="molecule type" value="Genomic_DNA"/>
</dbReference>
<dbReference type="NCBIfam" id="NF006100">
    <property type="entry name" value="PRK08252.1"/>
    <property type="match status" value="1"/>
</dbReference>
<evidence type="ECO:0000256" key="1">
    <source>
        <dbReference type="ARBA" id="ARBA00005254"/>
    </source>
</evidence>
<dbReference type="GO" id="GO:0016829">
    <property type="term" value="F:lyase activity"/>
    <property type="evidence" value="ECO:0007669"/>
    <property type="project" value="UniProtKB-KW"/>
</dbReference>
<dbReference type="SUPFAM" id="SSF52096">
    <property type="entry name" value="ClpP/crotonase"/>
    <property type="match status" value="1"/>
</dbReference>
<dbReference type="InterPro" id="IPR029045">
    <property type="entry name" value="ClpP/crotonase-like_dom_sf"/>
</dbReference>
<evidence type="ECO:0000256" key="2">
    <source>
        <dbReference type="ARBA" id="ARBA00023098"/>
    </source>
</evidence>